<dbReference type="PANTHER" id="PTHR30055:SF234">
    <property type="entry name" value="HTH-TYPE TRANSCRIPTIONAL REGULATOR BETI"/>
    <property type="match status" value="1"/>
</dbReference>
<dbReference type="InterPro" id="IPR050109">
    <property type="entry name" value="HTH-type_TetR-like_transc_reg"/>
</dbReference>
<dbReference type="PANTHER" id="PTHR30055">
    <property type="entry name" value="HTH-TYPE TRANSCRIPTIONAL REGULATOR RUTR"/>
    <property type="match status" value="1"/>
</dbReference>
<reference evidence="7 8" key="1">
    <citation type="submission" date="2019-03" db="EMBL/GenBank/DDBJ databases">
        <title>Genome sequence of Thiobacillaceae bacterium LSR1, a sulfur-oxidizing bacterium isolated from freshwater sediment.</title>
        <authorList>
            <person name="Li S."/>
        </authorList>
    </citation>
    <scope>NUCLEOTIDE SEQUENCE [LARGE SCALE GENOMIC DNA]</scope>
    <source>
        <strain evidence="7 8">LSR1</strain>
    </source>
</reference>
<feature type="domain" description="HTH tetR-type" evidence="6">
    <location>
        <begin position="8"/>
        <end position="68"/>
    </location>
</feature>
<dbReference type="GO" id="GO:0003700">
    <property type="term" value="F:DNA-binding transcription factor activity"/>
    <property type="evidence" value="ECO:0007669"/>
    <property type="project" value="TreeGrafter"/>
</dbReference>
<dbReference type="PRINTS" id="PR00455">
    <property type="entry name" value="HTHTETR"/>
</dbReference>
<keyword evidence="8" id="KW-1185">Reference proteome</keyword>
<keyword evidence="4" id="KW-0804">Transcription</keyword>
<protein>
    <submittedName>
        <fullName evidence="7">TetR/AcrR family transcriptional regulator</fullName>
    </submittedName>
</protein>
<dbReference type="Pfam" id="PF09209">
    <property type="entry name" value="CecR_C"/>
    <property type="match status" value="1"/>
</dbReference>
<dbReference type="OrthoDB" id="270177at2"/>
<evidence type="ECO:0000256" key="5">
    <source>
        <dbReference type="PROSITE-ProRule" id="PRU00335"/>
    </source>
</evidence>
<keyword evidence="2" id="KW-0805">Transcription regulation</keyword>
<dbReference type="InterPro" id="IPR009057">
    <property type="entry name" value="Homeodomain-like_sf"/>
</dbReference>
<dbReference type="RefSeq" id="WP_131448924.1">
    <property type="nucleotide sequence ID" value="NZ_SJZB01000051.1"/>
</dbReference>
<dbReference type="InterPro" id="IPR036271">
    <property type="entry name" value="Tet_transcr_reg_TetR-rel_C_sf"/>
</dbReference>
<dbReference type="PROSITE" id="PS01081">
    <property type="entry name" value="HTH_TETR_1"/>
    <property type="match status" value="1"/>
</dbReference>
<evidence type="ECO:0000259" key="6">
    <source>
        <dbReference type="PROSITE" id="PS50977"/>
    </source>
</evidence>
<accession>A0A4V2NV13</accession>
<comment type="caution">
    <text evidence="7">The sequence shown here is derived from an EMBL/GenBank/DDBJ whole genome shotgun (WGS) entry which is preliminary data.</text>
</comment>
<dbReference type="InterPro" id="IPR001647">
    <property type="entry name" value="HTH_TetR"/>
</dbReference>
<proteinExistence type="predicted"/>
<evidence type="ECO:0000256" key="1">
    <source>
        <dbReference type="ARBA" id="ARBA00022491"/>
    </source>
</evidence>
<dbReference type="InterPro" id="IPR023772">
    <property type="entry name" value="DNA-bd_HTH_TetR-type_CS"/>
</dbReference>
<evidence type="ECO:0000256" key="4">
    <source>
        <dbReference type="ARBA" id="ARBA00023163"/>
    </source>
</evidence>
<keyword evidence="1" id="KW-0678">Repressor</keyword>
<evidence type="ECO:0000313" key="8">
    <source>
        <dbReference type="Proteomes" id="UP000295443"/>
    </source>
</evidence>
<evidence type="ECO:0000313" key="7">
    <source>
        <dbReference type="EMBL" id="TCJ11676.1"/>
    </source>
</evidence>
<dbReference type="PROSITE" id="PS50977">
    <property type="entry name" value="HTH_TETR_2"/>
    <property type="match status" value="1"/>
</dbReference>
<dbReference type="Pfam" id="PF00440">
    <property type="entry name" value="TetR_N"/>
    <property type="match status" value="1"/>
</dbReference>
<feature type="DNA-binding region" description="H-T-H motif" evidence="5">
    <location>
        <begin position="31"/>
        <end position="50"/>
    </location>
</feature>
<dbReference type="GO" id="GO:0000976">
    <property type="term" value="F:transcription cis-regulatory region binding"/>
    <property type="evidence" value="ECO:0007669"/>
    <property type="project" value="TreeGrafter"/>
</dbReference>
<dbReference type="Proteomes" id="UP000295443">
    <property type="component" value="Unassembled WGS sequence"/>
</dbReference>
<evidence type="ECO:0000256" key="3">
    <source>
        <dbReference type="ARBA" id="ARBA00023125"/>
    </source>
</evidence>
<dbReference type="InterPro" id="IPR015292">
    <property type="entry name" value="Tscrpt_reg_YbiH_C"/>
</dbReference>
<evidence type="ECO:0000256" key="2">
    <source>
        <dbReference type="ARBA" id="ARBA00023015"/>
    </source>
</evidence>
<dbReference type="SUPFAM" id="SSF46689">
    <property type="entry name" value="Homeodomain-like"/>
    <property type="match status" value="1"/>
</dbReference>
<dbReference type="Gene3D" id="1.10.357.10">
    <property type="entry name" value="Tetracycline Repressor, domain 2"/>
    <property type="match status" value="2"/>
</dbReference>
<gene>
    <name evidence="7" type="ORF">EZJ19_14775</name>
</gene>
<organism evidence="7 8">
    <name type="scientific">Parasulfuritortus cantonensis</name>
    <dbReference type="NCBI Taxonomy" id="2528202"/>
    <lineage>
        <taxon>Bacteria</taxon>
        <taxon>Pseudomonadati</taxon>
        <taxon>Pseudomonadota</taxon>
        <taxon>Betaproteobacteria</taxon>
        <taxon>Nitrosomonadales</taxon>
        <taxon>Thiobacillaceae</taxon>
        <taxon>Parasulfuritortus</taxon>
    </lineage>
</organism>
<name>A0A4V2NV13_9PROT</name>
<keyword evidence="3 5" id="KW-0238">DNA-binding</keyword>
<sequence length="183" mass="20831">MSLANPRKATRDEILRVSMPMFAQRGYDGVTMREIAAAVGIQAAALYYHFPDKQSLYMAVMEHAFSDRLKRFLASVVEDLTRDPELLLLLQRERIDGDAARRKLLVEQLFAPPMQALTRLLRDLAPDRDANLLALSLTGMAMFHLETQVMARFLPGWKPEHAEPEHIARHLDELLETMFGAES</sequence>
<dbReference type="AlphaFoldDB" id="A0A4V2NV13"/>
<dbReference type="EMBL" id="SJZB01000051">
    <property type="protein sequence ID" value="TCJ11676.1"/>
    <property type="molecule type" value="Genomic_DNA"/>
</dbReference>
<dbReference type="SUPFAM" id="SSF48498">
    <property type="entry name" value="Tetracyclin repressor-like, C-terminal domain"/>
    <property type="match status" value="1"/>
</dbReference>